<dbReference type="Gene3D" id="3.30.565.10">
    <property type="entry name" value="Histidine kinase-like ATPase, C-terminal domain"/>
    <property type="match status" value="1"/>
</dbReference>
<keyword evidence="6" id="KW-0808">Transferase</keyword>
<evidence type="ECO:0000259" key="5">
    <source>
        <dbReference type="PROSITE" id="PS50109"/>
    </source>
</evidence>
<feature type="domain" description="Histidine kinase" evidence="5">
    <location>
        <begin position="187"/>
        <end position="380"/>
    </location>
</feature>
<dbReference type="EC" id="2.7.13.3" evidence="2"/>
<organism evidence="6 7">
    <name type="scientific">Campylobacter corcagiensis</name>
    <dbReference type="NCBI Taxonomy" id="1448857"/>
    <lineage>
        <taxon>Bacteria</taxon>
        <taxon>Pseudomonadati</taxon>
        <taxon>Campylobacterota</taxon>
        <taxon>Epsilonproteobacteria</taxon>
        <taxon>Campylobacterales</taxon>
        <taxon>Campylobacteraceae</taxon>
        <taxon>Campylobacter</taxon>
    </lineage>
</organism>
<dbReference type="GO" id="GO:0000155">
    <property type="term" value="F:phosphorelay sensor kinase activity"/>
    <property type="evidence" value="ECO:0007669"/>
    <property type="project" value="InterPro"/>
</dbReference>
<dbReference type="RefSeq" id="WP_025803366.1">
    <property type="nucleotide sequence ID" value="NZ_CP053842.1"/>
</dbReference>
<dbReference type="Pfam" id="PF00512">
    <property type="entry name" value="HisKA"/>
    <property type="match status" value="1"/>
</dbReference>
<feature type="transmembrane region" description="Helical" evidence="4">
    <location>
        <begin position="9"/>
        <end position="33"/>
    </location>
</feature>
<dbReference type="Gene3D" id="1.10.287.130">
    <property type="match status" value="1"/>
</dbReference>
<dbReference type="Proteomes" id="UP000594749">
    <property type="component" value="Chromosome"/>
</dbReference>
<dbReference type="InterPro" id="IPR036890">
    <property type="entry name" value="HATPase_C_sf"/>
</dbReference>
<name>A0A7M1LEN3_9BACT</name>
<gene>
    <name evidence="6" type="ORF">IMC76_07290</name>
</gene>
<evidence type="ECO:0000256" key="3">
    <source>
        <dbReference type="ARBA" id="ARBA00022553"/>
    </source>
</evidence>
<evidence type="ECO:0000313" key="6">
    <source>
        <dbReference type="EMBL" id="QOQ87008.1"/>
    </source>
</evidence>
<protein>
    <recommendedName>
        <fullName evidence="2">histidine kinase</fullName>
        <ecNumber evidence="2">2.7.13.3</ecNumber>
    </recommendedName>
</protein>
<dbReference type="SMART" id="SM00388">
    <property type="entry name" value="HisKA"/>
    <property type="match status" value="1"/>
</dbReference>
<comment type="catalytic activity">
    <reaction evidence="1">
        <text>ATP + protein L-histidine = ADP + protein N-phospho-L-histidine.</text>
        <dbReference type="EC" id="2.7.13.3"/>
    </reaction>
</comment>
<evidence type="ECO:0000256" key="2">
    <source>
        <dbReference type="ARBA" id="ARBA00012438"/>
    </source>
</evidence>
<keyword evidence="6" id="KW-0418">Kinase</keyword>
<dbReference type="EMBL" id="CP063078">
    <property type="protein sequence ID" value="QOQ87008.1"/>
    <property type="molecule type" value="Genomic_DNA"/>
</dbReference>
<keyword evidence="4" id="KW-1133">Transmembrane helix</keyword>
<dbReference type="Pfam" id="PF02518">
    <property type="entry name" value="HATPase_c"/>
    <property type="match status" value="1"/>
</dbReference>
<keyword evidence="4" id="KW-0472">Membrane</keyword>
<dbReference type="SMART" id="SM00387">
    <property type="entry name" value="HATPase_c"/>
    <property type="match status" value="1"/>
</dbReference>
<accession>A0A7M1LEN3</accession>
<dbReference type="CDD" id="cd00082">
    <property type="entry name" value="HisKA"/>
    <property type="match status" value="1"/>
</dbReference>
<feature type="transmembrane region" description="Helical" evidence="4">
    <location>
        <begin position="144"/>
        <end position="167"/>
    </location>
</feature>
<dbReference type="PROSITE" id="PS50109">
    <property type="entry name" value="HIS_KIN"/>
    <property type="match status" value="1"/>
</dbReference>
<dbReference type="CDD" id="cd00075">
    <property type="entry name" value="HATPase"/>
    <property type="match status" value="1"/>
</dbReference>
<dbReference type="PANTHER" id="PTHR43547:SF2">
    <property type="entry name" value="HYBRID SIGNAL TRANSDUCTION HISTIDINE KINASE C"/>
    <property type="match status" value="1"/>
</dbReference>
<keyword evidence="7" id="KW-1185">Reference proteome</keyword>
<reference evidence="6 7" key="1">
    <citation type="submission" date="2020-10" db="EMBL/GenBank/DDBJ databases">
        <title>Campylobacter and Helicobacter PacBio genomes.</title>
        <authorList>
            <person name="Lane C."/>
        </authorList>
    </citation>
    <scope>NUCLEOTIDE SEQUENCE [LARGE SCALE GENOMIC DNA]</scope>
    <source>
        <strain evidence="6 7">2016D-0077</strain>
    </source>
</reference>
<dbReference type="AlphaFoldDB" id="A0A7M1LEN3"/>
<dbReference type="SUPFAM" id="SSF47384">
    <property type="entry name" value="Homodimeric domain of signal transducing histidine kinase"/>
    <property type="match status" value="1"/>
</dbReference>
<dbReference type="InterPro" id="IPR036097">
    <property type="entry name" value="HisK_dim/P_sf"/>
</dbReference>
<evidence type="ECO:0000256" key="1">
    <source>
        <dbReference type="ARBA" id="ARBA00000085"/>
    </source>
</evidence>
<dbReference type="InterPro" id="IPR003661">
    <property type="entry name" value="HisK_dim/P_dom"/>
</dbReference>
<evidence type="ECO:0000313" key="7">
    <source>
        <dbReference type="Proteomes" id="UP000594749"/>
    </source>
</evidence>
<dbReference type="PANTHER" id="PTHR43547">
    <property type="entry name" value="TWO-COMPONENT HISTIDINE KINASE"/>
    <property type="match status" value="1"/>
</dbReference>
<keyword evidence="4" id="KW-0812">Transmembrane</keyword>
<dbReference type="InterPro" id="IPR003594">
    <property type="entry name" value="HATPase_dom"/>
</dbReference>
<keyword evidence="3" id="KW-0597">Phosphoprotein</keyword>
<evidence type="ECO:0000256" key="4">
    <source>
        <dbReference type="SAM" id="Phobius"/>
    </source>
</evidence>
<sequence length="380" mass="44992">MKNMWDKRYIFPIFFLYMITSMIFLTTFAYFYYIEQKHHILKSSIYQIKEISKDIQAYLRFDEDDLQSINTGNVKVKIYDNVNQKWLVKEFDEEDIFKSKKRLNSYAFKNNKLYYKEFFKFKRASKAYTLYFEDASYYENLRFLVIRLIFMVAISLAFFLIIAYFIIKLSLRPLFDKINELNSFITDTTHEIKTPLSVILMSLEMVDKNPKKYLENIKVATKTISNLYDDLVSLNLKSENNRLIMLDITNLVNQKVSYFEDIASKKGLKFRLNLSSLSLNTDPIKLSKILDNLISNAIKYSDENGEIYIFLDENSFSIENTGATIETKNLNKIFDKFSRFNSQNGGFGIGLSLVKKYSNELNYKIYCQSRDKKTKFTLKF</sequence>
<dbReference type="InterPro" id="IPR005467">
    <property type="entry name" value="His_kinase_dom"/>
</dbReference>
<dbReference type="OrthoDB" id="9761634at2"/>
<proteinExistence type="predicted"/>
<dbReference type="SUPFAM" id="SSF55874">
    <property type="entry name" value="ATPase domain of HSP90 chaperone/DNA topoisomerase II/histidine kinase"/>
    <property type="match status" value="1"/>
</dbReference>